<dbReference type="VEuPathDB" id="FungiDB:CAGL0H06281g"/>
<dbReference type="Pfam" id="PF22956">
    <property type="entry name" value="VPS15-like_hel"/>
    <property type="match status" value="1"/>
</dbReference>
<evidence type="ECO:0000259" key="3">
    <source>
        <dbReference type="Pfam" id="PF22646"/>
    </source>
</evidence>
<dbReference type="PANTHER" id="PTHR10648:SF4">
    <property type="entry name" value="PROTEIN PHOSPHATASE 2 (FORMERLY 2A), REGULATORY SUBUNIT A, BETA ISOFORM-RELATED"/>
    <property type="match status" value="1"/>
</dbReference>
<dbReference type="InterPro" id="IPR054573">
    <property type="entry name" value="PP2A/SF3B1-like_HEAT"/>
</dbReference>
<dbReference type="OMA" id="NRVEAMQ"/>
<dbReference type="SUPFAM" id="SSF48371">
    <property type="entry name" value="ARM repeat"/>
    <property type="match status" value="1"/>
</dbReference>
<dbReference type="VEuPathDB" id="FungiDB:GWK60_H06193"/>
<evidence type="ECO:0000313" key="6">
    <source>
        <dbReference type="Proteomes" id="UP000054886"/>
    </source>
</evidence>
<dbReference type="OrthoDB" id="340346at2759"/>
<dbReference type="Gene3D" id="1.25.10.10">
    <property type="entry name" value="Leucine-rich Repeat Variant"/>
    <property type="match status" value="1"/>
</dbReference>
<dbReference type="EMBL" id="LLZZ01000116">
    <property type="protein sequence ID" value="KTB04608.1"/>
    <property type="molecule type" value="Genomic_DNA"/>
</dbReference>
<dbReference type="PhylomeDB" id="A0A0W0D8P6"/>
<evidence type="ECO:0000256" key="2">
    <source>
        <dbReference type="ARBA" id="ARBA00038332"/>
    </source>
</evidence>
<dbReference type="InterPro" id="IPR021133">
    <property type="entry name" value="HEAT_type_2"/>
</dbReference>
<name>A0A0W0D8P6_CANGB</name>
<dbReference type="GO" id="GO:0005634">
    <property type="term" value="C:nucleus"/>
    <property type="evidence" value="ECO:0007669"/>
    <property type="project" value="EnsemblFungi"/>
</dbReference>
<feature type="domain" description="Phosphatase PP2A regulatory subunit A/Splicing factor 3B subunit 1-like HEAT repeat" evidence="3">
    <location>
        <begin position="290"/>
        <end position="360"/>
    </location>
</feature>
<comment type="caution">
    <text evidence="5">The sequence shown here is derived from an EMBL/GenBank/DDBJ whole genome shotgun (WGS) entry which is preliminary data.</text>
</comment>
<evidence type="ECO:0000313" key="5">
    <source>
        <dbReference type="EMBL" id="KTB04608.1"/>
    </source>
</evidence>
<keyword evidence="1" id="KW-0677">Repeat</keyword>
<dbReference type="VEuPathDB" id="FungiDB:GVI51_H06127"/>
<organism evidence="5 6">
    <name type="scientific">Candida glabrata</name>
    <name type="common">Yeast</name>
    <name type="synonym">Torulopsis glabrata</name>
    <dbReference type="NCBI Taxonomy" id="5478"/>
    <lineage>
        <taxon>Eukaryota</taxon>
        <taxon>Fungi</taxon>
        <taxon>Dikarya</taxon>
        <taxon>Ascomycota</taxon>
        <taxon>Saccharomycotina</taxon>
        <taxon>Saccharomycetes</taxon>
        <taxon>Saccharomycetales</taxon>
        <taxon>Saccharomycetaceae</taxon>
        <taxon>Nakaseomyces</taxon>
    </lineage>
</organism>
<reference evidence="5 6" key="1">
    <citation type="submission" date="2015-10" db="EMBL/GenBank/DDBJ databases">
        <title>Draft genomes sequences of Candida glabrata isolates 1A, 1B, 2A, 2B, 3A and 3B.</title>
        <authorList>
            <person name="Haavelsrud O.E."/>
            <person name="Gaustad P."/>
        </authorList>
    </citation>
    <scope>NUCLEOTIDE SEQUENCE [LARGE SCALE GENOMIC DNA]</scope>
    <source>
        <strain evidence="5">910700640</strain>
    </source>
</reference>
<dbReference type="AlphaFoldDB" id="A0A0W0D8P6"/>
<feature type="domain" description="Phosphatase 2A Regulatory Subunit A helical" evidence="4">
    <location>
        <begin position="502"/>
        <end position="597"/>
    </location>
</feature>
<comment type="similarity">
    <text evidence="2">Belongs to the phosphatase 2A regulatory subunit A family.</text>
</comment>
<evidence type="ECO:0000259" key="4">
    <source>
        <dbReference type="Pfam" id="PF22956"/>
    </source>
</evidence>
<dbReference type="GO" id="GO:0007094">
    <property type="term" value="P:mitotic spindle assembly checkpoint signaling"/>
    <property type="evidence" value="ECO:0007669"/>
    <property type="project" value="EnsemblFungi"/>
</dbReference>
<dbReference type="GO" id="GO:0005935">
    <property type="term" value="C:cellular bud neck"/>
    <property type="evidence" value="ECO:0007669"/>
    <property type="project" value="EnsemblFungi"/>
</dbReference>
<dbReference type="GO" id="GO:0005934">
    <property type="term" value="C:cellular bud tip"/>
    <property type="evidence" value="ECO:0007669"/>
    <property type="project" value="EnsemblFungi"/>
</dbReference>
<dbReference type="GO" id="GO:0005816">
    <property type="term" value="C:spindle pole body"/>
    <property type="evidence" value="ECO:0007669"/>
    <property type="project" value="EnsemblFungi"/>
</dbReference>
<dbReference type="PROSITE" id="PS50077">
    <property type="entry name" value="HEAT_REPEAT"/>
    <property type="match status" value="8"/>
</dbReference>
<dbReference type="VEuPathDB" id="FungiDB:GW608_H06281"/>
<dbReference type="InterPro" id="IPR016024">
    <property type="entry name" value="ARM-type_fold"/>
</dbReference>
<dbReference type="InterPro" id="IPR051023">
    <property type="entry name" value="PP2A_Regulatory_Subunit_A"/>
</dbReference>
<gene>
    <name evidence="5" type="ORF">AO440_002160</name>
</gene>
<evidence type="ECO:0000256" key="1">
    <source>
        <dbReference type="ARBA" id="ARBA00022737"/>
    </source>
</evidence>
<dbReference type="GO" id="GO:0000159">
    <property type="term" value="C:protein phosphatase type 2A complex"/>
    <property type="evidence" value="ECO:0007669"/>
    <property type="project" value="EnsemblFungi"/>
</dbReference>
<sequence>MAQADQDLYPLALLMDDLKNDDISNRVEATKKIDQIAIALGPDRTRNELIPFLTEVAEDDEDEVFTVLAEKLGSFVPYVGGAEHASTILPVLDILAGAEETIVREKAVDSLNIVAEQMPDDELFKYFVPLLQRLASETWFSSKVSACGLFKSVFLRVKDVQSRVDLWNLFMTLVNDETPMVRRAVGKNLPILIDLLTENPEFCTDKDLEFISTTFQTVINDQQDSVKFLAVDCLISIVKFFNKKGYDTHSRDLLNSALSLAGDEAWRVRYVVADKFGELTEGFSSNPSYIEELLDPFLKLCEDSEGDVRKAIAKQVSYFSKFVNDSHVVLNKIVPVLQNLSMDENEDVRASLASGISDIVLLLPKEQVIEYVFPIFLNMLRDEIPDVRLNIIGKLKVVNEVIGIDMLTDSLLPAISELAKDSSWHVRLAIIEYIPILAEQLGVDFFNSQLSDLCLSWLWDAVYSIREAAIKNLQKLTNIFGSEWCNNEVVPRLLNLDSHMLENFIYRITLLQTFKALVSVLSPEFVANQILPHVMELANDQVPNIRFNVANTYPIIVEVLSKGGDQYKLLVTDTIYPSLKDLCEDPDFDVRYFANKSMKKCKEIIS</sequence>
<dbReference type="Pfam" id="PF22646">
    <property type="entry name" value="PPP2R1A-like_HEAT"/>
    <property type="match status" value="2"/>
</dbReference>
<dbReference type="PANTHER" id="PTHR10648">
    <property type="entry name" value="SERINE/THREONINE-PROTEIN PHOSPHATASE PP2A 65 KDA REGULATORY SUBUNIT"/>
    <property type="match status" value="1"/>
</dbReference>
<dbReference type="GO" id="GO:0019888">
    <property type="term" value="F:protein phosphatase regulator activity"/>
    <property type="evidence" value="ECO:0007669"/>
    <property type="project" value="TreeGrafter"/>
</dbReference>
<dbReference type="InterPro" id="IPR055231">
    <property type="entry name" value="2AA_helical"/>
</dbReference>
<dbReference type="FunFam" id="1.25.10.10:FF:000062">
    <property type="entry name" value="Serine/threonine-protein phosphatase 2A regulatory subunit A alpha isoform"/>
    <property type="match status" value="1"/>
</dbReference>
<dbReference type="VEuPathDB" id="FungiDB:B1J91_H06281g"/>
<protein>
    <submittedName>
        <fullName evidence="5">Protein phosphatase PP2A regulatory subunit A</fullName>
    </submittedName>
</protein>
<dbReference type="GO" id="GO:0005829">
    <property type="term" value="C:cytosol"/>
    <property type="evidence" value="ECO:0007669"/>
    <property type="project" value="TreeGrafter"/>
</dbReference>
<proteinExistence type="inferred from homology"/>
<feature type="domain" description="Phosphatase PP2A regulatory subunit A/Splicing factor 3B subunit 1-like HEAT repeat" evidence="3">
    <location>
        <begin position="366"/>
        <end position="442"/>
    </location>
</feature>
<dbReference type="GO" id="GO:0006417">
    <property type="term" value="P:regulation of translation"/>
    <property type="evidence" value="ECO:0007669"/>
    <property type="project" value="EnsemblFungi"/>
</dbReference>
<accession>A0A0W0D8P6</accession>
<dbReference type="InterPro" id="IPR011989">
    <property type="entry name" value="ARM-like"/>
</dbReference>
<dbReference type="GO" id="GO:0004722">
    <property type="term" value="F:protein serine/threonine phosphatase activity"/>
    <property type="evidence" value="ECO:0007669"/>
    <property type="project" value="EnsemblFungi"/>
</dbReference>
<dbReference type="Proteomes" id="UP000054886">
    <property type="component" value="Unassembled WGS sequence"/>
</dbReference>
<dbReference type="GO" id="GO:0043332">
    <property type="term" value="C:mating projection tip"/>
    <property type="evidence" value="ECO:0007669"/>
    <property type="project" value="EnsemblFungi"/>
</dbReference>